<dbReference type="InterPro" id="IPR045339">
    <property type="entry name" value="DUF6534"/>
</dbReference>
<comment type="caution">
    <text evidence="4">The sequence shown here is derived from an EMBL/GenBank/DDBJ whole genome shotgun (WGS) entry which is preliminary data.</text>
</comment>
<feature type="transmembrane region" description="Helical" evidence="2">
    <location>
        <begin position="31"/>
        <end position="48"/>
    </location>
</feature>
<feature type="transmembrane region" description="Helical" evidence="2">
    <location>
        <begin position="69"/>
        <end position="91"/>
    </location>
</feature>
<dbReference type="Proteomes" id="UP000230002">
    <property type="component" value="Unassembled WGS sequence"/>
</dbReference>
<organism evidence="4 5">
    <name type="scientific">Ganoderma sinense ZZ0214-1</name>
    <dbReference type="NCBI Taxonomy" id="1077348"/>
    <lineage>
        <taxon>Eukaryota</taxon>
        <taxon>Fungi</taxon>
        <taxon>Dikarya</taxon>
        <taxon>Basidiomycota</taxon>
        <taxon>Agaricomycotina</taxon>
        <taxon>Agaricomycetes</taxon>
        <taxon>Polyporales</taxon>
        <taxon>Polyporaceae</taxon>
        <taxon>Ganoderma</taxon>
    </lineage>
</organism>
<feature type="region of interest" description="Disordered" evidence="1">
    <location>
        <begin position="331"/>
        <end position="351"/>
    </location>
</feature>
<keyword evidence="2" id="KW-0472">Membrane</keyword>
<evidence type="ECO:0000259" key="3">
    <source>
        <dbReference type="Pfam" id="PF20152"/>
    </source>
</evidence>
<dbReference type="AlphaFoldDB" id="A0A2G8SN55"/>
<reference evidence="4 5" key="1">
    <citation type="journal article" date="2015" name="Sci. Rep.">
        <title>Chromosome-level genome map provides insights into diverse defense mechanisms in the medicinal fungus Ganoderma sinense.</title>
        <authorList>
            <person name="Zhu Y."/>
            <person name="Xu J."/>
            <person name="Sun C."/>
            <person name="Zhou S."/>
            <person name="Xu H."/>
            <person name="Nelson D.R."/>
            <person name="Qian J."/>
            <person name="Song J."/>
            <person name="Luo H."/>
            <person name="Xiang L."/>
            <person name="Li Y."/>
            <person name="Xu Z."/>
            <person name="Ji A."/>
            <person name="Wang L."/>
            <person name="Lu S."/>
            <person name="Hayward A."/>
            <person name="Sun W."/>
            <person name="Li X."/>
            <person name="Schwartz D.C."/>
            <person name="Wang Y."/>
            <person name="Chen S."/>
        </authorList>
    </citation>
    <scope>NUCLEOTIDE SEQUENCE [LARGE SCALE GENOMIC DNA]</scope>
    <source>
        <strain evidence="4 5">ZZ0214-1</strain>
    </source>
</reference>
<dbReference type="STRING" id="1077348.A0A2G8SN55"/>
<evidence type="ECO:0000313" key="4">
    <source>
        <dbReference type="EMBL" id="PIL35008.1"/>
    </source>
</evidence>
<dbReference type="Pfam" id="PF20152">
    <property type="entry name" value="DUF6534"/>
    <property type="match status" value="1"/>
</dbReference>
<keyword evidence="5" id="KW-1185">Reference proteome</keyword>
<sequence>MATAPHDLASSLVLASNATVDTFQFPALDNTYGALLLGASFGFMLYGLTVHQTYRYFRLYPTDIPVLRWLVLVILALETAHTAMALTGWYVDEEVEHEAVKGLSNDVDASYYHLVTNYFDPLSLLAGHWSTRLITPLTYANVFMPVAYGMLDGTIDTSWASRFKLSLNDFRHVSWMASAVFGFVVLADMLLSGALIVILWRSRTGLKRTDSTIEVLIVYTINTGLLMIIVGLLGFVFAIILPGNFIYIGISIVGTKLYANSVLAVLNSRRALANKMLVGFEMGSFEPRSVGMRPHTVVETTWDVPQLPLDLPMAESHMSFARPANLASSFDSDTVGTGRGSHTKSFPSHMT</sequence>
<dbReference type="PANTHER" id="PTHR40465:SF1">
    <property type="entry name" value="DUF6534 DOMAIN-CONTAINING PROTEIN"/>
    <property type="match status" value="1"/>
</dbReference>
<proteinExistence type="predicted"/>
<evidence type="ECO:0000256" key="2">
    <source>
        <dbReference type="SAM" id="Phobius"/>
    </source>
</evidence>
<evidence type="ECO:0000313" key="5">
    <source>
        <dbReference type="Proteomes" id="UP000230002"/>
    </source>
</evidence>
<feature type="transmembrane region" description="Helical" evidence="2">
    <location>
        <begin position="212"/>
        <end position="240"/>
    </location>
</feature>
<feature type="transmembrane region" description="Helical" evidence="2">
    <location>
        <begin position="246"/>
        <end position="266"/>
    </location>
</feature>
<feature type="domain" description="DUF6534" evidence="3">
    <location>
        <begin position="185"/>
        <end position="270"/>
    </location>
</feature>
<accession>A0A2G8SN55</accession>
<protein>
    <recommendedName>
        <fullName evidence="3">DUF6534 domain-containing protein</fullName>
    </recommendedName>
</protein>
<keyword evidence="2" id="KW-1133">Transmembrane helix</keyword>
<dbReference type="EMBL" id="AYKW01000004">
    <property type="protein sequence ID" value="PIL35008.1"/>
    <property type="molecule type" value="Genomic_DNA"/>
</dbReference>
<evidence type="ECO:0000256" key="1">
    <source>
        <dbReference type="SAM" id="MobiDB-lite"/>
    </source>
</evidence>
<dbReference type="PANTHER" id="PTHR40465">
    <property type="entry name" value="CHROMOSOME 1, WHOLE GENOME SHOTGUN SEQUENCE"/>
    <property type="match status" value="1"/>
</dbReference>
<name>A0A2G8SN55_9APHY</name>
<keyword evidence="2" id="KW-0812">Transmembrane</keyword>
<gene>
    <name evidence="4" type="ORF">GSI_02795</name>
</gene>
<dbReference type="OrthoDB" id="2745331at2759"/>
<feature type="transmembrane region" description="Helical" evidence="2">
    <location>
        <begin position="175"/>
        <end position="200"/>
    </location>
</feature>